<proteinExistence type="predicted"/>
<dbReference type="PROSITE" id="PS50206">
    <property type="entry name" value="RHODANESE_3"/>
    <property type="match status" value="2"/>
</dbReference>
<organism evidence="4 5">
    <name type="scientific">Methylobacter tundripaludum</name>
    <dbReference type="NCBI Taxonomy" id="173365"/>
    <lineage>
        <taxon>Bacteria</taxon>
        <taxon>Pseudomonadati</taxon>
        <taxon>Pseudomonadota</taxon>
        <taxon>Gammaproteobacteria</taxon>
        <taxon>Methylococcales</taxon>
        <taxon>Methylococcaceae</taxon>
        <taxon>Methylobacter</taxon>
    </lineage>
</organism>
<dbReference type="PANTHER" id="PTHR11364:SF27">
    <property type="entry name" value="SULFURTRANSFERASE"/>
    <property type="match status" value="1"/>
</dbReference>
<dbReference type="InterPro" id="IPR036873">
    <property type="entry name" value="Rhodanese-like_dom_sf"/>
</dbReference>
<dbReference type="Gene3D" id="3.40.250.10">
    <property type="entry name" value="Rhodanese-like domain"/>
    <property type="match status" value="2"/>
</dbReference>
<dbReference type="RefSeq" id="WP_104427692.1">
    <property type="nucleotide sequence ID" value="NZ_PTIZ01000002.1"/>
</dbReference>
<evidence type="ECO:0000259" key="3">
    <source>
        <dbReference type="PROSITE" id="PS50206"/>
    </source>
</evidence>
<evidence type="ECO:0000313" key="4">
    <source>
        <dbReference type="EMBL" id="PPK76909.1"/>
    </source>
</evidence>
<dbReference type="CDD" id="cd01449">
    <property type="entry name" value="TST_Repeat_2"/>
    <property type="match status" value="1"/>
</dbReference>
<evidence type="ECO:0000256" key="1">
    <source>
        <dbReference type="ARBA" id="ARBA00022679"/>
    </source>
</evidence>
<dbReference type="Proteomes" id="UP000240010">
    <property type="component" value="Unassembled WGS sequence"/>
</dbReference>
<comment type="caution">
    <text evidence="4">The sequence shown here is derived from an EMBL/GenBank/DDBJ whole genome shotgun (WGS) entry which is preliminary data.</text>
</comment>
<feature type="domain" description="Rhodanese" evidence="3">
    <location>
        <begin position="166"/>
        <end position="279"/>
    </location>
</feature>
<dbReference type="SUPFAM" id="SSF52821">
    <property type="entry name" value="Rhodanese/Cell cycle control phosphatase"/>
    <property type="match status" value="2"/>
</dbReference>
<dbReference type="InterPro" id="IPR001763">
    <property type="entry name" value="Rhodanese-like_dom"/>
</dbReference>
<dbReference type="AlphaFoldDB" id="A0A2S6HHF7"/>
<keyword evidence="2" id="KW-0677">Repeat</keyword>
<dbReference type="GO" id="GO:0004792">
    <property type="term" value="F:thiosulfate-cyanide sulfurtransferase activity"/>
    <property type="evidence" value="ECO:0007669"/>
    <property type="project" value="TreeGrafter"/>
</dbReference>
<feature type="domain" description="Rhodanese" evidence="3">
    <location>
        <begin position="17"/>
        <end position="136"/>
    </location>
</feature>
<sequence length="281" mass="31147">MTYSTLVSTETLHQQLNHPDWVIIDCRSSLADTEAGAKAYRHGHIPNARYAHLDKDLSSSITDFTGRHPLPNFALLAKKLGDWGVTNTSQVVVYDDAGGAFAGRLWWLLRCMGHDKVAVLNGGIKQWQKQSLPVTTTLPTVKPATFRPYLNEAEWLSALQVQNSTAKKTICLIDARTPERYRGEQEPIDPVAGHIPYALNRAFQLNLDSNGLFLSAEQLREQFNQLIGTTVPGQVVHYCGSGVTACHNLLAMEYAGLTGSKLYAGSWSEWIRNKNRAVAKD</sequence>
<dbReference type="EMBL" id="PTIZ01000002">
    <property type="protein sequence ID" value="PPK76909.1"/>
    <property type="molecule type" value="Genomic_DNA"/>
</dbReference>
<gene>
    <name evidence="4" type="ORF">B0F87_10212</name>
</gene>
<evidence type="ECO:0000313" key="5">
    <source>
        <dbReference type="Proteomes" id="UP000240010"/>
    </source>
</evidence>
<dbReference type="CDD" id="cd01448">
    <property type="entry name" value="TST_Repeat_1"/>
    <property type="match status" value="1"/>
</dbReference>
<dbReference type="PANTHER" id="PTHR11364">
    <property type="entry name" value="THIOSULFATE SULFERTANSFERASE"/>
    <property type="match status" value="1"/>
</dbReference>
<reference evidence="4 5" key="1">
    <citation type="submission" date="2018-02" db="EMBL/GenBank/DDBJ databases">
        <title>Subsurface microbial communities from deep shales in Ohio and West Virginia, USA.</title>
        <authorList>
            <person name="Wrighton K."/>
        </authorList>
    </citation>
    <scope>NUCLEOTIDE SEQUENCE [LARGE SCALE GENOMIC DNA]</scope>
    <source>
        <strain evidence="4 5">OWC-DMM</strain>
    </source>
</reference>
<evidence type="ECO:0000256" key="2">
    <source>
        <dbReference type="ARBA" id="ARBA00022737"/>
    </source>
</evidence>
<keyword evidence="1 4" id="KW-0808">Transferase</keyword>
<name>A0A2S6HHF7_9GAMM</name>
<keyword evidence="4" id="KW-0670">Pyruvate</keyword>
<dbReference type="InterPro" id="IPR045078">
    <property type="entry name" value="TST/MPST-like"/>
</dbReference>
<protein>
    <submittedName>
        <fullName evidence="4">Thiosulfate/3-mercaptopyruvate sulfurtransferase</fullName>
    </submittedName>
</protein>
<accession>A0A2S6HHF7</accession>
<dbReference type="SMART" id="SM00450">
    <property type="entry name" value="RHOD"/>
    <property type="match status" value="2"/>
</dbReference>
<dbReference type="Pfam" id="PF00581">
    <property type="entry name" value="Rhodanese"/>
    <property type="match status" value="2"/>
</dbReference>